<dbReference type="EMBL" id="OVEO01000006">
    <property type="protein sequence ID" value="SPQ96578.1"/>
    <property type="molecule type" value="Genomic_DNA"/>
</dbReference>
<feature type="domain" description="Anaphase-promoting complex subunit 4-like WD40" evidence="4">
    <location>
        <begin position="38"/>
        <end position="86"/>
    </location>
</feature>
<proteinExistence type="predicted"/>
<protein>
    <recommendedName>
        <fullName evidence="4">Anaphase-promoting complex subunit 4-like WD40 domain-containing protein</fullName>
    </recommendedName>
</protein>
<dbReference type="PANTHER" id="PTHR47822">
    <property type="entry name" value="CARBOHYDRATE BINDING DOMAIN CONTAINING PROTEIN"/>
    <property type="match status" value="1"/>
</dbReference>
<dbReference type="PROSITE" id="PS50294">
    <property type="entry name" value="WD_REPEATS_REGION"/>
    <property type="match status" value="1"/>
</dbReference>
<reference evidence="5 7" key="1">
    <citation type="submission" date="2015-02" db="EMBL/GenBank/DDBJ databases">
        <authorList>
            <person name="Chooi Y.-H."/>
        </authorList>
    </citation>
    <scope>NUCLEOTIDE SEQUENCE [LARGE SCALE GENOMIC DNA]</scope>
    <source>
        <strain evidence="5">E3</strain>
    </source>
</reference>
<dbReference type="SMART" id="SM00320">
    <property type="entry name" value="WD40"/>
    <property type="match status" value="6"/>
</dbReference>
<dbReference type="OrthoDB" id="10251741at2759"/>
<dbReference type="OMA" id="WDQNIVI"/>
<keyword evidence="6" id="KW-0496">Mitochondrion</keyword>
<accession>A0A0G4J3K2</accession>
<dbReference type="AlphaFoldDB" id="A0A0G4J3K2"/>
<keyword evidence="7" id="KW-1185">Reference proteome</keyword>
<dbReference type="Gene3D" id="2.130.10.10">
    <property type="entry name" value="YVTN repeat-like/Quinoprotein amine dehydrogenase"/>
    <property type="match status" value="2"/>
</dbReference>
<dbReference type="Pfam" id="PF12894">
    <property type="entry name" value="ANAPC4_WD40"/>
    <property type="match status" value="1"/>
</dbReference>
<evidence type="ECO:0000313" key="8">
    <source>
        <dbReference type="Proteomes" id="UP000290189"/>
    </source>
</evidence>
<sequence>MADSRPEREGDALLVGQEPVEPKAVDLDGGVDGIEYFSVRYSPDGKLVACGCGDGVIRVFNRVSGKVAYKLNVGASSELPITCVRFRPQPASSSAQNIVVAACADGSLQHFHASTQQRLHRIDEPGNEIYAIDFTTSGDLLASAGHDGKVRLYDETNKALISVMGSGPFQNQTTGHASRVFSVRFMPYSKNVLVSGGWDNTIQIWDVRTGRAERYVFGPHIAGDALDVTSTGRILTGSWRTEDQLQLWDLSSGKMICDIAWRNAPMVYAVAFSANGTSFVAGGTSPNSAAVFDLVGNGYTCRTTSMLPALGGVYSAAINPSGQRVLFAGAGRHVRELTLA</sequence>
<dbReference type="InterPro" id="IPR001680">
    <property type="entry name" value="WD40_rpt"/>
</dbReference>
<feature type="repeat" description="WD" evidence="3">
    <location>
        <begin position="122"/>
        <end position="163"/>
    </location>
</feature>
<feature type="repeat" description="WD" evidence="3">
    <location>
        <begin position="173"/>
        <end position="215"/>
    </location>
</feature>
<dbReference type="PROSITE" id="PS50082">
    <property type="entry name" value="WD_REPEATS_2"/>
    <property type="match status" value="2"/>
</dbReference>
<evidence type="ECO:0000313" key="6">
    <source>
        <dbReference type="EMBL" id="SPQ96578.1"/>
    </source>
</evidence>
<keyword evidence="1 3" id="KW-0853">WD repeat</keyword>
<dbReference type="Proteomes" id="UP000290189">
    <property type="component" value="Unassembled WGS sequence"/>
</dbReference>
<evidence type="ECO:0000313" key="5">
    <source>
        <dbReference type="EMBL" id="CEP01851.1"/>
    </source>
</evidence>
<evidence type="ECO:0000256" key="1">
    <source>
        <dbReference type="ARBA" id="ARBA00022574"/>
    </source>
</evidence>
<evidence type="ECO:0000256" key="2">
    <source>
        <dbReference type="ARBA" id="ARBA00022737"/>
    </source>
</evidence>
<dbReference type="Pfam" id="PF00400">
    <property type="entry name" value="WD40"/>
    <property type="match status" value="2"/>
</dbReference>
<evidence type="ECO:0000313" key="7">
    <source>
        <dbReference type="Proteomes" id="UP000039324"/>
    </source>
</evidence>
<keyword evidence="2" id="KW-0677">Repeat</keyword>
<dbReference type="Proteomes" id="UP000039324">
    <property type="component" value="Unassembled WGS sequence"/>
</dbReference>
<dbReference type="EMBL" id="CDSF01000120">
    <property type="protein sequence ID" value="CEP01851.1"/>
    <property type="molecule type" value="Genomic_DNA"/>
</dbReference>
<gene>
    <name evidence="5" type="ORF">PBRA_008794</name>
    <name evidence="6" type="ORF">PLBR_LOCUS3793</name>
</gene>
<dbReference type="STRING" id="37360.A0A0G4J3K2"/>
<name>A0A0G4J3K2_PLABS</name>
<reference evidence="6 8" key="2">
    <citation type="submission" date="2018-03" db="EMBL/GenBank/DDBJ databases">
        <authorList>
            <person name="Fogelqvist J."/>
        </authorList>
    </citation>
    <scope>NUCLEOTIDE SEQUENCE [LARGE SCALE GENOMIC DNA]</scope>
</reference>
<evidence type="ECO:0000259" key="4">
    <source>
        <dbReference type="Pfam" id="PF12894"/>
    </source>
</evidence>
<organism evidence="5 7">
    <name type="scientific">Plasmodiophora brassicae</name>
    <name type="common">Clubroot disease agent</name>
    <dbReference type="NCBI Taxonomy" id="37360"/>
    <lineage>
        <taxon>Eukaryota</taxon>
        <taxon>Sar</taxon>
        <taxon>Rhizaria</taxon>
        <taxon>Endomyxa</taxon>
        <taxon>Phytomyxea</taxon>
        <taxon>Plasmodiophorida</taxon>
        <taxon>Plasmodiophoridae</taxon>
        <taxon>Plasmodiophora</taxon>
    </lineage>
</organism>
<geneLocation type="mitochondrion" evidence="6"/>
<dbReference type="InterPro" id="IPR036322">
    <property type="entry name" value="WD40_repeat_dom_sf"/>
</dbReference>
<evidence type="ECO:0000256" key="3">
    <source>
        <dbReference type="PROSITE-ProRule" id="PRU00221"/>
    </source>
</evidence>
<dbReference type="InterPro" id="IPR024977">
    <property type="entry name" value="Apc4-like_WD40_dom"/>
</dbReference>
<dbReference type="SUPFAM" id="SSF50978">
    <property type="entry name" value="WD40 repeat-like"/>
    <property type="match status" value="1"/>
</dbReference>
<dbReference type="PROSITE" id="PS00678">
    <property type="entry name" value="WD_REPEATS_1"/>
    <property type="match status" value="1"/>
</dbReference>
<dbReference type="InterPro" id="IPR015943">
    <property type="entry name" value="WD40/YVTN_repeat-like_dom_sf"/>
</dbReference>
<dbReference type="PANTHER" id="PTHR47822:SF2">
    <property type="entry name" value="F-BOX AND WD-40 DOMAIN PROTEIN 7"/>
    <property type="match status" value="1"/>
</dbReference>
<dbReference type="InterPro" id="IPR019775">
    <property type="entry name" value="WD40_repeat_CS"/>
</dbReference>